<feature type="transmembrane region" description="Helical" evidence="2">
    <location>
        <begin position="546"/>
        <end position="569"/>
    </location>
</feature>
<feature type="transmembrane region" description="Helical" evidence="2">
    <location>
        <begin position="412"/>
        <end position="431"/>
    </location>
</feature>
<feature type="domain" description="TRAP C4-dicarboxylate transport system permease DctM subunit" evidence="3">
    <location>
        <begin position="221"/>
        <end position="568"/>
    </location>
</feature>
<feature type="transmembrane region" description="Helical" evidence="2">
    <location>
        <begin position="79"/>
        <end position="98"/>
    </location>
</feature>
<feature type="transmembrane region" description="Helical" evidence="2">
    <location>
        <begin position="790"/>
        <end position="818"/>
    </location>
</feature>
<proteinExistence type="predicted"/>
<evidence type="ECO:0000313" key="4">
    <source>
        <dbReference type="EMBL" id="SFL38949.1"/>
    </source>
</evidence>
<feature type="transmembrane region" description="Helical" evidence="2">
    <location>
        <begin position="649"/>
        <end position="675"/>
    </location>
</feature>
<feature type="transmembrane region" description="Helical" evidence="2">
    <location>
        <begin position="623"/>
        <end position="643"/>
    </location>
</feature>
<feature type="transmembrane region" description="Helical" evidence="2">
    <location>
        <begin position="34"/>
        <end position="59"/>
    </location>
</feature>
<keyword evidence="5" id="KW-1185">Reference proteome</keyword>
<evidence type="ECO:0000313" key="5">
    <source>
        <dbReference type="Proteomes" id="UP000199607"/>
    </source>
</evidence>
<dbReference type="PANTHER" id="PTHR43849">
    <property type="entry name" value="BLL3936 PROTEIN"/>
    <property type="match status" value="1"/>
</dbReference>
<feature type="transmembrane region" description="Helical" evidence="2">
    <location>
        <begin position="849"/>
        <end position="877"/>
    </location>
</feature>
<dbReference type="EMBL" id="FOTC01000005">
    <property type="protein sequence ID" value="SFL38949.1"/>
    <property type="molecule type" value="Genomic_DNA"/>
</dbReference>
<sequence>MTTDDQPPEDEELSQEEQQELIDELERKRSLRGVAAVVVAVVGILFSAFQMWLAARGFIFEVTLPVVGTFRLAALQPLQIRAIHVVFALILAFMLYPATSSDGFFSRRLSPVVPNLDSRFGASHPMTRAATRVRSGVRWVVADPHRRRVTPVDILFALLSMLTAAYMITDYDEIQRMRALGLGSGRTIAEIYPFLAPVVDVVSALGIPLDQTSYATVLGAIGVLLVLEATRRTLGTLLMSIVSVFILYARYASNIPQDLPYLGILSTPSASWDSVIQNLWYNTANGVFGVPVEVSVRYIYIFVLFGAFLEMSGAGQWFIDLAYSMTGSRKGGPAKASILSSGFMGTISGSSIANTVTTGAFTIPLMKRSGYRPEFAGGVEASASSGGQILPPVMGAAAFLIVEFVGVSYDTVIIAAVIPAIVFFFGVWVMVHLEASRAGIGGVDPSELISITKHLRSGWFYLAPIGLLLVYLIGIRYSVSRSAWYTIVAIVALIALVAAYNEQNRLPLLGTIGALFALEAVANFLTGAGLVGAITGAGTGGVSARAALDAAAGQLGIIIILVSAAFLVARPRLPAPLLEYDGAVDTAAETTADAFGRQSLASNNAYRFGTFVLKAMESGARTATVVVIAVAAAGVIPGVISVSGLGPNLVALIEAVSGGSLILLLLITAISSIILGMGMPTTVTYIILVALLGGAIAELANIPLLAAHLFILYFGVIADITPPVAVAAYAASGVAKSDPFKTGIEAFSLSLNKAIVPFAFVFSPGILLIRGESTENYHILTFADVADLGYFIPEVVVPIVGLFLGVLALGPTIIGYFYSPVSGVERALFAVSSILLMAPQMLLDPVFTLFPGIGATAGVLTLDLALRVVGGLLFGALTFKNRESSKRGEQPSSVGTGSESPAE</sequence>
<evidence type="ECO:0000256" key="2">
    <source>
        <dbReference type="SAM" id="Phobius"/>
    </source>
</evidence>
<keyword evidence="2" id="KW-0472">Membrane</keyword>
<dbReference type="InterPro" id="IPR010656">
    <property type="entry name" value="DctM"/>
</dbReference>
<dbReference type="AlphaFoldDB" id="A0A1I4H9H0"/>
<gene>
    <name evidence="4" type="ORF">SAMN04487950_3593</name>
</gene>
<feature type="transmembrane region" description="Helical" evidence="2">
    <location>
        <begin position="152"/>
        <end position="169"/>
    </location>
</feature>
<feature type="transmembrane region" description="Helical" evidence="2">
    <location>
        <begin position="682"/>
        <end position="704"/>
    </location>
</feature>
<keyword evidence="2" id="KW-0812">Transmembrane</keyword>
<dbReference type="RefSeq" id="WP_089871093.1">
    <property type="nucleotide sequence ID" value="NZ_FOTC01000005.1"/>
</dbReference>
<feature type="transmembrane region" description="Helical" evidence="2">
    <location>
        <begin position="710"/>
        <end position="731"/>
    </location>
</feature>
<feature type="transmembrane region" description="Helical" evidence="2">
    <location>
        <begin position="483"/>
        <end position="500"/>
    </location>
</feature>
<accession>A0A1I4H9H0</accession>
<feature type="domain" description="TRAP C4-dicarboxylate transport system permease DctM subunit" evidence="3">
    <location>
        <begin position="612"/>
        <end position="769"/>
    </location>
</feature>
<feature type="transmembrane region" description="Helical" evidence="2">
    <location>
        <begin position="298"/>
        <end position="319"/>
    </location>
</feature>
<dbReference type="NCBIfam" id="TIGR02123">
    <property type="entry name" value="TRAP_fused"/>
    <property type="match status" value="1"/>
</dbReference>
<dbReference type="Pfam" id="PF06808">
    <property type="entry name" value="DctM"/>
    <property type="match status" value="2"/>
</dbReference>
<dbReference type="STRING" id="553466.SAMN04487950_3593"/>
<feature type="region of interest" description="Disordered" evidence="1">
    <location>
        <begin position="883"/>
        <end position="903"/>
    </location>
</feature>
<dbReference type="InterPro" id="IPR011853">
    <property type="entry name" value="TRAP_DctM-Dct_fused"/>
</dbReference>
<feature type="transmembrane region" description="Helical" evidence="2">
    <location>
        <begin position="234"/>
        <end position="251"/>
    </location>
</feature>
<feature type="transmembrane region" description="Helical" evidence="2">
    <location>
        <begin position="459"/>
        <end position="477"/>
    </location>
</feature>
<organism evidence="4 5">
    <name type="scientific">Halogranum rubrum</name>
    <dbReference type="NCBI Taxonomy" id="553466"/>
    <lineage>
        <taxon>Archaea</taxon>
        <taxon>Methanobacteriati</taxon>
        <taxon>Methanobacteriota</taxon>
        <taxon>Stenosarchaea group</taxon>
        <taxon>Halobacteria</taxon>
        <taxon>Halobacteriales</taxon>
        <taxon>Haloferacaceae</taxon>
    </lineage>
</organism>
<feature type="transmembrane region" description="Helical" evidence="2">
    <location>
        <begin position="512"/>
        <end position="534"/>
    </location>
</feature>
<feature type="compositionally biased region" description="Polar residues" evidence="1">
    <location>
        <begin position="890"/>
        <end position="903"/>
    </location>
</feature>
<reference evidence="5" key="1">
    <citation type="submission" date="2016-10" db="EMBL/GenBank/DDBJ databases">
        <authorList>
            <person name="Varghese N."/>
            <person name="Submissions S."/>
        </authorList>
    </citation>
    <scope>NUCLEOTIDE SEQUENCE [LARGE SCALE GENOMIC DNA]</scope>
    <source>
        <strain evidence="5">CGMCC 1.7738</strain>
    </source>
</reference>
<dbReference type="Proteomes" id="UP000199607">
    <property type="component" value="Unassembled WGS sequence"/>
</dbReference>
<feature type="transmembrane region" description="Helical" evidence="2">
    <location>
        <begin position="751"/>
        <end position="770"/>
    </location>
</feature>
<evidence type="ECO:0000256" key="1">
    <source>
        <dbReference type="SAM" id="MobiDB-lite"/>
    </source>
</evidence>
<name>A0A1I4H9H0_9EURY</name>
<protein>
    <submittedName>
        <fullName evidence="4">TRAP transporter, 4TM/12TM fusion protein</fullName>
    </submittedName>
</protein>
<dbReference type="PANTHER" id="PTHR43849:SF2">
    <property type="entry name" value="BLL3936 PROTEIN"/>
    <property type="match status" value="1"/>
</dbReference>
<keyword evidence="2" id="KW-1133">Transmembrane helix</keyword>
<evidence type="ECO:0000259" key="3">
    <source>
        <dbReference type="Pfam" id="PF06808"/>
    </source>
</evidence>
<feature type="transmembrane region" description="Helical" evidence="2">
    <location>
        <begin position="827"/>
        <end position="843"/>
    </location>
</feature>